<evidence type="ECO:0000313" key="3">
    <source>
        <dbReference type="EMBL" id="VVD05636.1"/>
    </source>
</evidence>
<accession>A0A5E4R7P8</accession>
<dbReference type="InterPro" id="IPR005135">
    <property type="entry name" value="Endo/exonuclease/phosphatase"/>
</dbReference>
<evidence type="ECO:0000259" key="2">
    <source>
        <dbReference type="Pfam" id="PF14529"/>
    </source>
</evidence>
<dbReference type="EMBL" id="FZQP02006995">
    <property type="protein sequence ID" value="VVD05636.1"/>
    <property type="molecule type" value="Genomic_DNA"/>
</dbReference>
<reference evidence="3 4" key="1">
    <citation type="submission" date="2017-07" db="EMBL/GenBank/DDBJ databases">
        <authorList>
            <person name="Talla V."/>
            <person name="Backstrom N."/>
        </authorList>
    </citation>
    <scope>NUCLEOTIDE SEQUENCE [LARGE SCALE GENOMIC DNA]</scope>
</reference>
<organism evidence="3 4">
    <name type="scientific">Leptidea sinapis</name>
    <dbReference type="NCBI Taxonomy" id="189913"/>
    <lineage>
        <taxon>Eukaryota</taxon>
        <taxon>Metazoa</taxon>
        <taxon>Ecdysozoa</taxon>
        <taxon>Arthropoda</taxon>
        <taxon>Hexapoda</taxon>
        <taxon>Insecta</taxon>
        <taxon>Pterygota</taxon>
        <taxon>Neoptera</taxon>
        <taxon>Endopterygota</taxon>
        <taxon>Lepidoptera</taxon>
        <taxon>Glossata</taxon>
        <taxon>Ditrysia</taxon>
        <taxon>Papilionoidea</taxon>
        <taxon>Pieridae</taxon>
        <taxon>Dismorphiinae</taxon>
        <taxon>Leptidea</taxon>
    </lineage>
</organism>
<dbReference type="Pfam" id="PF00078">
    <property type="entry name" value="RVT_1"/>
    <property type="match status" value="2"/>
</dbReference>
<keyword evidence="4" id="KW-1185">Reference proteome</keyword>
<dbReference type="Gene3D" id="3.60.10.10">
    <property type="entry name" value="Endonuclease/exonuclease/phosphatase"/>
    <property type="match status" value="1"/>
</dbReference>
<gene>
    <name evidence="3" type="ORF">LSINAPIS_LOCUS15130</name>
</gene>
<dbReference type="PANTHER" id="PTHR33481">
    <property type="entry name" value="REVERSE TRANSCRIPTASE"/>
    <property type="match status" value="1"/>
</dbReference>
<feature type="domain" description="Endonuclease/exonuclease/phosphatase" evidence="2">
    <location>
        <begin position="536"/>
        <end position="647"/>
    </location>
</feature>
<dbReference type="InterPro" id="IPR036691">
    <property type="entry name" value="Endo/exonu/phosph_ase_sf"/>
</dbReference>
<feature type="domain" description="Reverse transcriptase" evidence="1">
    <location>
        <begin position="102"/>
        <end position="242"/>
    </location>
</feature>
<dbReference type="SUPFAM" id="SSF56219">
    <property type="entry name" value="DNase I-like"/>
    <property type="match status" value="1"/>
</dbReference>
<protein>
    <recommendedName>
        <fullName evidence="5">Reverse transcriptase domain-containing protein</fullName>
    </recommendedName>
</protein>
<dbReference type="AlphaFoldDB" id="A0A5E4R7P8"/>
<dbReference type="PANTHER" id="PTHR33481:SF1">
    <property type="entry name" value="ENDONUCLEASE_EXONUCLEASE_PHOSPHATASE DOMAIN-CONTAINING PROTEIN-RELATED"/>
    <property type="match status" value="1"/>
</dbReference>
<evidence type="ECO:0000259" key="1">
    <source>
        <dbReference type="Pfam" id="PF00078"/>
    </source>
</evidence>
<evidence type="ECO:0008006" key="5">
    <source>
        <dbReference type="Google" id="ProtNLM"/>
    </source>
</evidence>
<dbReference type="Proteomes" id="UP000324832">
    <property type="component" value="Unassembled WGS sequence"/>
</dbReference>
<sequence>MHCAIWFAKIRWMRAVQDRLRREFASLCVFFRIYHGECSKELFDLMPAVEFHLRTTRRNSKYHPHHLVCCGMSFLVQCLQDDTTWLLFNVGGGDHITPGHPFSRLSSCSIKKCIYFKWTSSFLTGRSLQVVVEGYCSNPKPENAGVPQGCVLSPTLFLLHINDMLDTSNIHCYADYSTGGAVYTGHAGLSREIIEQCRKELVSSLESSLEKVAEWGKLNLFQFNPQKAQVSSPSIGILGLEISSDCQFRRHLEGKAKLASKKLGVITINSLYHILALYKAQVRHTWLLYERLDHLALRRDVISLSVFYRIYHGECSKELFHLIPAAQFHLRTTRHKLGYKHHHLDVWRCGMNFLVRCFRDDTTWVPSKKARTPSLKAGNAPVIPLVLQEIVGGGDHLTTGDPYARLSSYSIIYILRAEESLLEHSRSVCPSYSGEGTVPRMSQDKQGNNTTAPRSTLNVNFCNIRGIHFNLNAVHHHLETAQPALCFFTETQISRPSDTSYLTEDICCRRLGNFEGRDLFTLWLRVDLEARVRIYACVYRTNHLMGCVQAAIDDVLPQIPSAEIVVLGDFNGYRAEWLGSRTTDYAGRSVHNFALAYGLSQLVESPTRLPNVGSYMPSLLDLLLTTHPECYQVSVNATLGTSDHCLIRSVVPIRRQLRRPPATRRFCACAVAVADVILHCMDIFIPSSVPWFDASVKAASDCKKQAYRTWVAALGTKDPNCKVLKRKYNRASRFLSGKSPQLSSYPTGTRKFWLLSKAVLDNYNQPSMPPLHMRNGTLAHTAKEKADLLCTLFASNSTLDDNGKTPPTIPRCQSSMPEVQFRQKTVRRALFSLDVRKSCGPDGISPIVLRTCAPELTPLLTRLFRHSYSKGSALVHPIQKQRRQEQGLSKIMESIISRQLLVYIEGHQLINDRQYGIRHGQSAGDLLLYLTHRWAAAIESKGEVSLDIAKAFDRVWHKALLSKLPSFGLPESLCKWTSSFLTGRSIQVVIDGFCSNPKLARRGVLSLTLFLLHINDMLDTSNIHCYADDSTGARMQCREKLFNPQKTQVCAFTTKKNPFAVSPIFDNNSLKASASIGILDKLAFKKLGIINRARQYFKPAHILALYKAQFRPHMEFFCHLCSGAPQYQLDSFDRVQRGAARIVRDPVLCERLDHCDIIPTIWMCGGPPQCGLQGAFFHVLQSCGMSFLMLCFRDDMTWVPSKKARTPSLKAGNALVIPLVLQENVGGGDHLTQGDPYARLSSYSIKKKDRTDSPRRPHM</sequence>
<dbReference type="GO" id="GO:0003824">
    <property type="term" value="F:catalytic activity"/>
    <property type="evidence" value="ECO:0007669"/>
    <property type="project" value="InterPro"/>
</dbReference>
<feature type="domain" description="Reverse transcriptase" evidence="1">
    <location>
        <begin position="888"/>
        <end position="1030"/>
    </location>
</feature>
<dbReference type="Pfam" id="PF14529">
    <property type="entry name" value="Exo_endo_phos_2"/>
    <property type="match status" value="1"/>
</dbReference>
<evidence type="ECO:0000313" key="4">
    <source>
        <dbReference type="Proteomes" id="UP000324832"/>
    </source>
</evidence>
<proteinExistence type="predicted"/>
<dbReference type="InterPro" id="IPR000477">
    <property type="entry name" value="RT_dom"/>
</dbReference>
<name>A0A5E4R7P8_9NEOP</name>